<proteinExistence type="predicted"/>
<protein>
    <submittedName>
        <fullName evidence="4">Peptidase propeptide domain-containing protein</fullName>
    </submittedName>
</protein>
<reference evidence="5" key="1">
    <citation type="submission" date="2011-12" db="EMBL/GenBank/DDBJ databases">
        <title>Complete sequence of Clostridium clariflavum DSM 19732.</title>
        <authorList>
            <consortium name="US DOE Joint Genome Institute"/>
            <person name="Lucas S."/>
            <person name="Han J."/>
            <person name="Lapidus A."/>
            <person name="Cheng J.-F."/>
            <person name="Goodwin L."/>
            <person name="Pitluck S."/>
            <person name="Peters L."/>
            <person name="Teshima H."/>
            <person name="Detter J.C."/>
            <person name="Han C."/>
            <person name="Tapia R."/>
            <person name="Land M."/>
            <person name="Hauser L."/>
            <person name="Kyrpides N."/>
            <person name="Ivanova N."/>
            <person name="Pagani I."/>
            <person name="Kitzmiller T."/>
            <person name="Lynd L."/>
            <person name="Izquierdo J."/>
            <person name="Woyke T."/>
        </authorList>
    </citation>
    <scope>NUCLEOTIDE SEQUENCE [LARGE SCALE GENOMIC DNA]</scope>
    <source>
        <strain evidence="5">DSM 19732 / NBRC 101661 / EBR45</strain>
    </source>
</reference>
<dbReference type="HOGENOM" id="CLU_019560_0_0_9"/>
<evidence type="ECO:0000256" key="1">
    <source>
        <dbReference type="ARBA" id="ARBA00022737"/>
    </source>
</evidence>
<dbReference type="STRING" id="720554.Clocl_2400"/>
<feature type="signal peptide" evidence="2">
    <location>
        <begin position="1"/>
        <end position="25"/>
    </location>
</feature>
<dbReference type="Pfam" id="PF00395">
    <property type="entry name" value="SLH"/>
    <property type="match status" value="1"/>
</dbReference>
<evidence type="ECO:0000256" key="2">
    <source>
        <dbReference type="SAM" id="SignalP"/>
    </source>
</evidence>
<dbReference type="KEGG" id="ccl:Clocl_2400"/>
<dbReference type="Pfam" id="PF16244">
    <property type="entry name" value="DUF4901"/>
    <property type="match status" value="2"/>
</dbReference>
<evidence type="ECO:0000259" key="3">
    <source>
        <dbReference type="PROSITE" id="PS51272"/>
    </source>
</evidence>
<sequence length="716" mass="81473" precursor="true">MKSKIALFSVLLLIFSILVPATVFAATDPGLENAIKATKQLFDIPDSLSNFSYSVRIEGDLKIWTLNWSSKDNDGTSIEVSIDNTGDVLSYYRYISNEIIKKLPALTESEAQKKAEEIIEKLNPNILDSIKILKRNRNVSINDNAYYFSFVRTHNGIVFPKNGIEISINKQTGELESYSKNWSKDLVFPSADKAITLEEAQKAFKKNLGLALTYKSSLENKNIKVYGAYSPIYNSYYYIDAFTGEKINLGSRYYDTAYGMTLKLGFSLEFSEVAFNEIVLTPEEIAAVEEVSNLLPQEEAEKIARELNILELDDSFTLSSARLYKGWFEKNGYEWNLNFTKSDEKNYSRVNVTIDASTGEITSFSTGFSMPDDDTVKYDKDTAKKAVEEFLNQIQPMKFKETKLEEREDEISTDEEIEKPKYYSFQYTRMVNGIPFEGNGITVEYNAVTGKIFGYNLEWYDVEFPSLEKAVSLDEIYNIFFRDIGLELQYTTAAPEIIFTMEKAENPKQEVKLVYAVKSDKPAILDAFTGTVLDYSGNPYKEEKPLEYTDIAGHYAQDEIEVLAQAGIGLEGPELKPDEKIKQKDFLLLISQIINNGYAFYGKLSLSDNNETDNLYQLLMQEGIIKESEINPDSPLTREDSVKFVIRALKYDKIAELSDIFNCTFKDKDEINPELIGHVVIAKGLNIVNGYGNYFRPKEELKKADALIIIYNYLQL</sequence>
<dbReference type="PROSITE" id="PS51272">
    <property type="entry name" value="SLH"/>
    <property type="match status" value="2"/>
</dbReference>
<dbReference type="InterPro" id="IPR032599">
    <property type="entry name" value="YcdB/YcdC_rep_domain"/>
</dbReference>
<evidence type="ECO:0000313" key="5">
    <source>
        <dbReference type="Proteomes" id="UP000005435"/>
    </source>
</evidence>
<dbReference type="InterPro" id="IPR001119">
    <property type="entry name" value="SLH_dom"/>
</dbReference>
<dbReference type="RefSeq" id="WP_014255546.1">
    <property type="nucleotide sequence ID" value="NC_016627.1"/>
</dbReference>
<feature type="chain" id="PRO_5003511622" evidence="2">
    <location>
        <begin position="26"/>
        <end position="716"/>
    </location>
</feature>
<keyword evidence="5" id="KW-1185">Reference proteome</keyword>
<reference evidence="4 5" key="2">
    <citation type="journal article" date="2012" name="Stand. Genomic Sci.">
        <title>Complete Genome Sequence of Clostridium clariflavum DSM 19732.</title>
        <authorList>
            <person name="Izquierdo J.A."/>
            <person name="Goodwin L."/>
            <person name="Davenport K.W."/>
            <person name="Teshima H."/>
            <person name="Bruce D."/>
            <person name="Detter C."/>
            <person name="Tapia R."/>
            <person name="Han S."/>
            <person name="Land M."/>
            <person name="Hauser L."/>
            <person name="Jeffries C.D."/>
            <person name="Han J."/>
            <person name="Pitluck S."/>
            <person name="Nolan M."/>
            <person name="Chen A."/>
            <person name="Huntemann M."/>
            <person name="Mavromatis K."/>
            <person name="Mikhailova N."/>
            <person name="Liolios K."/>
            <person name="Woyke T."/>
            <person name="Lynd L.R."/>
        </authorList>
    </citation>
    <scope>NUCLEOTIDE SEQUENCE [LARGE SCALE GENOMIC DNA]</scope>
    <source>
        <strain evidence="5">DSM 19732 / NBRC 101661 / EBR45</strain>
    </source>
</reference>
<feature type="domain" description="SLH" evidence="3">
    <location>
        <begin position="543"/>
        <end position="659"/>
    </location>
</feature>
<dbReference type="eggNOG" id="COG1657">
    <property type="taxonomic scope" value="Bacteria"/>
</dbReference>
<accession>G8LZ33</accession>
<feature type="domain" description="SLH" evidence="3">
    <location>
        <begin position="662"/>
        <end position="716"/>
    </location>
</feature>
<dbReference type="EMBL" id="CP003065">
    <property type="protein sequence ID" value="AEV68977.1"/>
    <property type="molecule type" value="Genomic_DNA"/>
</dbReference>
<organism evidence="4 5">
    <name type="scientific">Acetivibrio clariflavus (strain DSM 19732 / NBRC 101661 / EBR45)</name>
    <name type="common">Clostridium clariflavum</name>
    <dbReference type="NCBI Taxonomy" id="720554"/>
    <lineage>
        <taxon>Bacteria</taxon>
        <taxon>Bacillati</taxon>
        <taxon>Bacillota</taxon>
        <taxon>Clostridia</taxon>
        <taxon>Eubacteriales</taxon>
        <taxon>Oscillospiraceae</taxon>
        <taxon>Acetivibrio</taxon>
    </lineage>
</organism>
<dbReference type="Proteomes" id="UP000005435">
    <property type="component" value="Chromosome"/>
</dbReference>
<evidence type="ECO:0000313" key="4">
    <source>
        <dbReference type="EMBL" id="AEV68977.1"/>
    </source>
</evidence>
<keyword evidence="2" id="KW-0732">Signal</keyword>
<gene>
    <name evidence="4" type="ordered locus">Clocl_2400</name>
</gene>
<keyword evidence="1" id="KW-0677">Repeat</keyword>
<dbReference type="OrthoDB" id="2473368at2"/>
<dbReference type="AlphaFoldDB" id="G8LZ33"/>
<name>G8LZ33_ACECE</name>